<protein>
    <recommendedName>
        <fullName evidence="8">Probable molybdenum cofactor guanylyltransferase</fullName>
        <shortName evidence="8">MoCo guanylyltransferase</shortName>
        <ecNumber evidence="8">2.7.7.77</ecNumber>
    </recommendedName>
    <alternativeName>
        <fullName evidence="8">GTP:molybdopterin guanylyltransferase</fullName>
    </alternativeName>
    <alternativeName>
        <fullName evidence="8">Mo-MPT guanylyltransferase</fullName>
    </alternativeName>
    <alternativeName>
        <fullName evidence="8">Molybdopterin guanylyltransferase</fullName>
    </alternativeName>
    <alternativeName>
        <fullName evidence="8">Molybdopterin-guanine dinucleotide synthase</fullName>
        <shortName evidence="8">MGD synthase</shortName>
    </alternativeName>
</protein>
<comment type="cofactor">
    <cofactor evidence="8">
        <name>Mg(2+)</name>
        <dbReference type="ChEBI" id="CHEBI:18420"/>
    </cofactor>
</comment>
<feature type="binding site" evidence="8">
    <location>
        <position position="273"/>
    </location>
    <ligand>
        <name>Mg(2+)</name>
        <dbReference type="ChEBI" id="CHEBI:18420"/>
    </ligand>
</feature>
<keyword evidence="3 8" id="KW-0479">Metal-binding</keyword>
<sequence>MTTRPAEQHRKHEEIARADLGEFGRLELAIYGAPCYVIRQSVEAWADILSEKFKLAFADESHNKREEVSSISISYTKGIQNEYLNQQQPFNSFDRHAVFNNADLVLVNGNHFNARKQVVIIHPDKSLYGKTDKLTDAILILLSPGQVVPDFISKLVDGRDVPVLSLDDEAGIGEFLVRYIEAHVAPVYGLVLAGGKSTRMHTDKGAIAYHGKSQRAHSYDLLSEIVDEVFISGAAEDGYPIIADTFLGLGPLGGIVSAMQQNPDAAWLTIACDLPYLTEDTLRYLTQNRDPSKTATAFLDSEGKFPEPLITIWEPRAYPRMLQFLSQGYSCPRKVLINSDVKLLAAPDVSEFRNINHPSERDEALRFFGSL</sequence>
<name>A0A7T7FCB3_9SPHI</name>
<keyword evidence="6 8" id="KW-0342">GTP-binding</keyword>
<evidence type="ECO:0000259" key="9">
    <source>
        <dbReference type="Pfam" id="PF12804"/>
    </source>
</evidence>
<comment type="catalytic activity">
    <reaction evidence="8">
        <text>Mo-molybdopterin + GTP + H(+) = Mo-molybdopterin guanine dinucleotide + diphosphate</text>
        <dbReference type="Rhea" id="RHEA:34243"/>
        <dbReference type="ChEBI" id="CHEBI:15378"/>
        <dbReference type="ChEBI" id="CHEBI:33019"/>
        <dbReference type="ChEBI" id="CHEBI:37565"/>
        <dbReference type="ChEBI" id="CHEBI:71302"/>
        <dbReference type="ChEBI" id="CHEBI:71310"/>
        <dbReference type="EC" id="2.7.7.77"/>
    </reaction>
</comment>
<evidence type="ECO:0000256" key="8">
    <source>
        <dbReference type="HAMAP-Rule" id="MF_00316"/>
    </source>
</evidence>
<evidence type="ECO:0000313" key="10">
    <source>
        <dbReference type="EMBL" id="QQL50495.1"/>
    </source>
</evidence>
<dbReference type="RefSeq" id="WP_198173599.1">
    <property type="nucleotide sequence ID" value="NZ_CP066775.1"/>
</dbReference>
<dbReference type="GO" id="GO:0006777">
    <property type="term" value="P:Mo-molybdopterin cofactor biosynthetic process"/>
    <property type="evidence" value="ECO:0007669"/>
    <property type="project" value="UniProtKB-KW"/>
</dbReference>
<keyword evidence="5 8" id="KW-0460">Magnesium</keyword>
<dbReference type="Gene3D" id="3.90.550.10">
    <property type="entry name" value="Spore Coat Polysaccharide Biosynthesis Protein SpsA, Chain A"/>
    <property type="match status" value="1"/>
</dbReference>
<evidence type="ECO:0000256" key="7">
    <source>
        <dbReference type="ARBA" id="ARBA00023150"/>
    </source>
</evidence>
<dbReference type="PANTHER" id="PTHR19136">
    <property type="entry name" value="MOLYBDENUM COFACTOR GUANYLYLTRANSFERASE"/>
    <property type="match status" value="1"/>
</dbReference>
<keyword evidence="11" id="KW-1185">Reference proteome</keyword>
<feature type="domain" description="MobA-like NTP transferase" evidence="9">
    <location>
        <begin position="189"/>
        <end position="327"/>
    </location>
</feature>
<keyword evidence="7 8" id="KW-0501">Molybdenum cofactor biosynthesis</keyword>
<feature type="binding site" evidence="8">
    <location>
        <position position="244"/>
    </location>
    <ligand>
        <name>GTP</name>
        <dbReference type="ChEBI" id="CHEBI:37565"/>
    </ligand>
</feature>
<dbReference type="KEGG" id="mgik:GO620_003300"/>
<dbReference type="Proteomes" id="UP000429232">
    <property type="component" value="Chromosome"/>
</dbReference>
<dbReference type="PANTHER" id="PTHR19136:SF81">
    <property type="entry name" value="MOLYBDENUM COFACTOR GUANYLYLTRANSFERASE"/>
    <property type="match status" value="1"/>
</dbReference>
<dbReference type="GO" id="GO:0005737">
    <property type="term" value="C:cytoplasm"/>
    <property type="evidence" value="ECO:0007669"/>
    <property type="project" value="UniProtKB-SubCell"/>
</dbReference>
<dbReference type="EC" id="2.7.7.77" evidence="8"/>
<comment type="function">
    <text evidence="8">Transfers a GMP moiety from GTP to Mo-molybdopterin (Mo-MPT) cofactor (Moco or molybdenum cofactor) to form Mo-molybdopterin guanine dinucleotide (Mo-MGD) cofactor.</text>
</comment>
<accession>A0A7T7FCB3</accession>
<evidence type="ECO:0000256" key="2">
    <source>
        <dbReference type="ARBA" id="ARBA00022679"/>
    </source>
</evidence>
<keyword evidence="1 8" id="KW-0963">Cytoplasm</keyword>
<gene>
    <name evidence="8" type="primary">mobA</name>
    <name evidence="10" type="ORF">GO620_003300</name>
</gene>
<comment type="caution">
    <text evidence="8">Lacks conserved residue(s) required for the propagation of feature annotation.</text>
</comment>
<evidence type="ECO:0000313" key="11">
    <source>
        <dbReference type="Proteomes" id="UP000429232"/>
    </source>
</evidence>
<reference evidence="10 11" key="1">
    <citation type="submission" date="2020-12" db="EMBL/GenBank/DDBJ databases">
        <title>HMF7856_wgs.fasta genome submission.</title>
        <authorList>
            <person name="Kang H."/>
            <person name="Kim H."/>
            <person name="Joh K."/>
        </authorList>
    </citation>
    <scope>NUCLEOTIDE SEQUENCE [LARGE SCALE GENOMIC DNA]</scope>
    <source>
        <strain evidence="10 11">HMF7856</strain>
    </source>
</reference>
<dbReference type="InterPro" id="IPR029044">
    <property type="entry name" value="Nucleotide-diphossugar_trans"/>
</dbReference>
<proteinExistence type="inferred from homology"/>
<feature type="binding site" evidence="8">
    <location>
        <position position="204"/>
    </location>
    <ligand>
        <name>GTP</name>
        <dbReference type="ChEBI" id="CHEBI:37565"/>
    </ligand>
</feature>
<dbReference type="AlphaFoldDB" id="A0A7T7FCB3"/>
<comment type="similarity">
    <text evidence="8">Belongs to the MobA family.</text>
</comment>
<evidence type="ECO:0000256" key="6">
    <source>
        <dbReference type="ARBA" id="ARBA00023134"/>
    </source>
</evidence>
<dbReference type="InterPro" id="IPR013482">
    <property type="entry name" value="Molybde_CF_guanTrfase"/>
</dbReference>
<dbReference type="SUPFAM" id="SSF53448">
    <property type="entry name" value="Nucleotide-diphospho-sugar transferases"/>
    <property type="match status" value="1"/>
</dbReference>
<keyword evidence="2 8" id="KW-0808">Transferase</keyword>
<evidence type="ECO:0000256" key="1">
    <source>
        <dbReference type="ARBA" id="ARBA00022490"/>
    </source>
</evidence>
<dbReference type="CDD" id="cd02503">
    <property type="entry name" value="MobA"/>
    <property type="match status" value="1"/>
</dbReference>
<dbReference type="Pfam" id="PF12804">
    <property type="entry name" value="NTP_transf_3"/>
    <property type="match status" value="1"/>
</dbReference>
<evidence type="ECO:0000256" key="4">
    <source>
        <dbReference type="ARBA" id="ARBA00022741"/>
    </source>
</evidence>
<feature type="binding site" evidence="8">
    <location>
        <position position="273"/>
    </location>
    <ligand>
        <name>GTP</name>
        <dbReference type="ChEBI" id="CHEBI:37565"/>
    </ligand>
</feature>
<comment type="subcellular location">
    <subcellularLocation>
        <location evidence="8">Cytoplasm</location>
    </subcellularLocation>
</comment>
<dbReference type="HAMAP" id="MF_00316">
    <property type="entry name" value="MobA"/>
    <property type="match status" value="1"/>
</dbReference>
<keyword evidence="4 8" id="KW-0547">Nucleotide-binding</keyword>
<dbReference type="EMBL" id="CP066775">
    <property type="protein sequence ID" value="QQL50495.1"/>
    <property type="molecule type" value="Genomic_DNA"/>
</dbReference>
<dbReference type="GO" id="GO:0061603">
    <property type="term" value="F:molybdenum cofactor guanylyltransferase activity"/>
    <property type="evidence" value="ECO:0007669"/>
    <property type="project" value="UniProtKB-EC"/>
</dbReference>
<organism evidence="10 11">
    <name type="scientific">Mucilaginibacter ginkgonis</name>
    <dbReference type="NCBI Taxonomy" id="2682091"/>
    <lineage>
        <taxon>Bacteria</taxon>
        <taxon>Pseudomonadati</taxon>
        <taxon>Bacteroidota</taxon>
        <taxon>Sphingobacteriia</taxon>
        <taxon>Sphingobacteriales</taxon>
        <taxon>Sphingobacteriaceae</taxon>
        <taxon>Mucilaginibacter</taxon>
    </lineage>
</organism>
<dbReference type="GO" id="GO:0046872">
    <property type="term" value="F:metal ion binding"/>
    <property type="evidence" value="ECO:0007669"/>
    <property type="project" value="UniProtKB-KW"/>
</dbReference>
<dbReference type="GO" id="GO:0005525">
    <property type="term" value="F:GTP binding"/>
    <property type="evidence" value="ECO:0007669"/>
    <property type="project" value="UniProtKB-UniRule"/>
</dbReference>
<feature type="binding site" evidence="8">
    <location>
        <begin position="192"/>
        <end position="194"/>
    </location>
    <ligand>
        <name>GTP</name>
        <dbReference type="ChEBI" id="CHEBI:37565"/>
    </ligand>
</feature>
<comment type="domain">
    <text evidence="8">The N-terminal domain determines nucleotide recognition and specific binding, while the C-terminal domain determines the specific binding to the target protein.</text>
</comment>
<evidence type="ECO:0000256" key="5">
    <source>
        <dbReference type="ARBA" id="ARBA00022842"/>
    </source>
</evidence>
<evidence type="ECO:0000256" key="3">
    <source>
        <dbReference type="ARBA" id="ARBA00022723"/>
    </source>
</evidence>
<dbReference type="InterPro" id="IPR025877">
    <property type="entry name" value="MobA-like_NTP_Trfase"/>
</dbReference>